<dbReference type="Proteomes" id="UP000290849">
    <property type="component" value="Unassembled WGS sequence"/>
</dbReference>
<dbReference type="SUPFAM" id="SSF48498">
    <property type="entry name" value="Tetracyclin repressor-like, C-terminal domain"/>
    <property type="match status" value="1"/>
</dbReference>
<evidence type="ECO:0000259" key="7">
    <source>
        <dbReference type="PROSITE" id="PS50977"/>
    </source>
</evidence>
<keyword evidence="3 5" id="KW-0238">DNA-binding</keyword>
<dbReference type="OrthoDB" id="6684185at2"/>
<evidence type="ECO:0000256" key="2">
    <source>
        <dbReference type="ARBA" id="ARBA00023015"/>
    </source>
</evidence>
<evidence type="ECO:0000313" key="9">
    <source>
        <dbReference type="Proteomes" id="UP000290849"/>
    </source>
</evidence>
<reference evidence="8 9" key="1">
    <citation type="journal article" date="2017" name="Int. J. Syst. Evol. Microbiol.">
        <title>Achromobacter aloeverae sp. nov., isolated from the root of Aloe vera (L.) Burm.f.</title>
        <authorList>
            <person name="Kuncharoen N."/>
            <person name="Muramatsu Y."/>
            <person name="Shibata C."/>
            <person name="Kamakura Y."/>
            <person name="Nakagawa Y."/>
            <person name="Tanasupawat S."/>
        </authorList>
    </citation>
    <scope>NUCLEOTIDE SEQUENCE [LARGE SCALE GENOMIC DNA]</scope>
    <source>
        <strain evidence="8 9">AVA-1</strain>
    </source>
</reference>
<feature type="DNA-binding region" description="H-T-H motif" evidence="5">
    <location>
        <begin position="47"/>
        <end position="66"/>
    </location>
</feature>
<dbReference type="InterPro" id="IPR050109">
    <property type="entry name" value="HTH-type_TetR-like_transc_reg"/>
</dbReference>
<dbReference type="EMBL" id="PYAL01000005">
    <property type="protein sequence ID" value="RXN86975.1"/>
    <property type="molecule type" value="Genomic_DNA"/>
</dbReference>
<dbReference type="GO" id="GO:0000976">
    <property type="term" value="F:transcription cis-regulatory region binding"/>
    <property type="evidence" value="ECO:0007669"/>
    <property type="project" value="TreeGrafter"/>
</dbReference>
<dbReference type="InterPro" id="IPR001647">
    <property type="entry name" value="HTH_TetR"/>
</dbReference>
<keyword evidence="4" id="KW-0804">Transcription</keyword>
<feature type="region of interest" description="Disordered" evidence="6">
    <location>
        <begin position="1"/>
        <end position="26"/>
    </location>
</feature>
<evidence type="ECO:0000256" key="4">
    <source>
        <dbReference type="ARBA" id="ARBA00023163"/>
    </source>
</evidence>
<dbReference type="RefSeq" id="WP_129151981.1">
    <property type="nucleotide sequence ID" value="NZ_JBHSDO010000012.1"/>
</dbReference>
<dbReference type="GO" id="GO:0003700">
    <property type="term" value="F:DNA-binding transcription factor activity"/>
    <property type="evidence" value="ECO:0007669"/>
    <property type="project" value="TreeGrafter"/>
</dbReference>
<dbReference type="SUPFAM" id="SSF46689">
    <property type="entry name" value="Homeodomain-like"/>
    <property type="match status" value="1"/>
</dbReference>
<evidence type="ECO:0000256" key="6">
    <source>
        <dbReference type="SAM" id="MobiDB-lite"/>
    </source>
</evidence>
<evidence type="ECO:0000256" key="1">
    <source>
        <dbReference type="ARBA" id="ARBA00022491"/>
    </source>
</evidence>
<accession>A0A4Q1HHY0</accession>
<dbReference type="InterPro" id="IPR036271">
    <property type="entry name" value="Tet_transcr_reg_TetR-rel_C_sf"/>
</dbReference>
<dbReference type="PANTHER" id="PTHR30055:SF235">
    <property type="entry name" value="TRANSCRIPTIONAL REGULATORY PROTEIN"/>
    <property type="match status" value="1"/>
</dbReference>
<dbReference type="InterPro" id="IPR041586">
    <property type="entry name" value="PsrA_TetR_C"/>
</dbReference>
<dbReference type="PROSITE" id="PS50977">
    <property type="entry name" value="HTH_TETR_2"/>
    <property type="match status" value="1"/>
</dbReference>
<dbReference type="Pfam" id="PF00440">
    <property type="entry name" value="TetR_N"/>
    <property type="match status" value="1"/>
</dbReference>
<protein>
    <submittedName>
        <fullName evidence="8">TetR family transcriptional regulator</fullName>
    </submittedName>
</protein>
<organism evidence="8 9">
    <name type="scientific">Achromobacter aloeverae</name>
    <dbReference type="NCBI Taxonomy" id="1750518"/>
    <lineage>
        <taxon>Bacteria</taxon>
        <taxon>Pseudomonadati</taxon>
        <taxon>Pseudomonadota</taxon>
        <taxon>Betaproteobacteria</taxon>
        <taxon>Burkholderiales</taxon>
        <taxon>Alcaligenaceae</taxon>
        <taxon>Achromobacter</taxon>
    </lineage>
</organism>
<dbReference type="AlphaFoldDB" id="A0A4Q1HHY0"/>
<dbReference type="PANTHER" id="PTHR30055">
    <property type="entry name" value="HTH-TYPE TRANSCRIPTIONAL REGULATOR RUTR"/>
    <property type="match status" value="1"/>
</dbReference>
<name>A0A4Q1HHY0_9BURK</name>
<feature type="domain" description="HTH tetR-type" evidence="7">
    <location>
        <begin position="24"/>
        <end position="84"/>
    </location>
</feature>
<dbReference type="InterPro" id="IPR023772">
    <property type="entry name" value="DNA-bd_HTH_TetR-type_CS"/>
</dbReference>
<evidence type="ECO:0000256" key="3">
    <source>
        <dbReference type="ARBA" id="ARBA00023125"/>
    </source>
</evidence>
<keyword evidence="2" id="KW-0805">Transcription regulation</keyword>
<gene>
    <name evidence="8" type="ORF">C7R54_18990</name>
</gene>
<comment type="caution">
    <text evidence="8">The sequence shown here is derived from an EMBL/GenBank/DDBJ whole genome shotgun (WGS) entry which is preliminary data.</text>
</comment>
<proteinExistence type="predicted"/>
<dbReference type="PROSITE" id="PS01081">
    <property type="entry name" value="HTH_TETR_1"/>
    <property type="match status" value="1"/>
</dbReference>
<keyword evidence="9" id="KW-1185">Reference proteome</keyword>
<sequence>MSPPESASEAVPGKPENSPKSADHDASTRIFRSARTLIAQKGPVATTIRDICVASNANVAAVHYYFGSKDALVRAALLSILEPVNIDRRERLAAARRRFTPAPIPVPDILDAMLRPIVAAERGADGGRLIIRTQSHLRAVPGSDYAQFMAHQMDVYAQLFIDALAETLPRFSRAELIWRYEFIRGLTMHLLANCDPLSHKFQTLAGTDPMIDLEDDELVLRELMGTALQGLAAPAAWSDLDVGRVAQP</sequence>
<dbReference type="InterPro" id="IPR009057">
    <property type="entry name" value="Homeodomain-like_sf"/>
</dbReference>
<dbReference type="Gene3D" id="1.10.357.10">
    <property type="entry name" value="Tetracycline Repressor, domain 2"/>
    <property type="match status" value="1"/>
</dbReference>
<evidence type="ECO:0000313" key="8">
    <source>
        <dbReference type="EMBL" id="RXN86975.1"/>
    </source>
</evidence>
<evidence type="ECO:0000256" key="5">
    <source>
        <dbReference type="PROSITE-ProRule" id="PRU00335"/>
    </source>
</evidence>
<keyword evidence="1" id="KW-0678">Repressor</keyword>
<dbReference type="Pfam" id="PF17939">
    <property type="entry name" value="TetR_C_30"/>
    <property type="match status" value="1"/>
</dbReference>